<dbReference type="OrthoDB" id="2020070at2759"/>
<organism evidence="2 3">
    <name type="scientific">Monosporascus ibericus</name>
    <dbReference type="NCBI Taxonomy" id="155417"/>
    <lineage>
        <taxon>Eukaryota</taxon>
        <taxon>Fungi</taxon>
        <taxon>Dikarya</taxon>
        <taxon>Ascomycota</taxon>
        <taxon>Pezizomycotina</taxon>
        <taxon>Sordariomycetes</taxon>
        <taxon>Xylariomycetidae</taxon>
        <taxon>Xylariales</taxon>
        <taxon>Xylariales incertae sedis</taxon>
        <taxon>Monosporascus</taxon>
    </lineage>
</organism>
<dbReference type="InterPro" id="IPR016181">
    <property type="entry name" value="Acyl_CoA_acyltransferase"/>
</dbReference>
<keyword evidence="3" id="KW-1185">Reference proteome</keyword>
<protein>
    <recommendedName>
        <fullName evidence="1">LYC1 C-terminal domain-containing protein</fullName>
    </recommendedName>
</protein>
<evidence type="ECO:0000313" key="3">
    <source>
        <dbReference type="Proteomes" id="UP000293360"/>
    </source>
</evidence>
<proteinExistence type="predicted"/>
<dbReference type="PANTHER" id="PTHR34815:SF4">
    <property type="entry name" value="N-ACETYLTRANSFERASE DOMAIN-CONTAINING PROTEIN"/>
    <property type="match status" value="1"/>
</dbReference>
<accession>A0A4Q4TCW8</accession>
<gene>
    <name evidence="2" type="ORF">DL764_004384</name>
</gene>
<name>A0A4Q4TCW8_9PEZI</name>
<evidence type="ECO:0000313" key="2">
    <source>
        <dbReference type="EMBL" id="RYP04576.1"/>
    </source>
</evidence>
<evidence type="ECO:0000259" key="1">
    <source>
        <dbReference type="Pfam" id="PF22998"/>
    </source>
</evidence>
<dbReference type="Proteomes" id="UP000293360">
    <property type="component" value="Unassembled WGS sequence"/>
</dbReference>
<dbReference type="SUPFAM" id="SSF55729">
    <property type="entry name" value="Acyl-CoA N-acyltransferases (Nat)"/>
    <property type="match status" value="1"/>
</dbReference>
<feature type="domain" description="LYC1 C-terminal" evidence="1">
    <location>
        <begin position="221"/>
        <end position="471"/>
    </location>
</feature>
<dbReference type="InterPro" id="IPR055100">
    <property type="entry name" value="GNAT_LYC1-like"/>
</dbReference>
<reference evidence="2 3" key="1">
    <citation type="submission" date="2018-06" db="EMBL/GenBank/DDBJ databases">
        <title>Complete Genomes of Monosporascus.</title>
        <authorList>
            <person name="Robinson A.J."/>
            <person name="Natvig D.O."/>
        </authorList>
    </citation>
    <scope>NUCLEOTIDE SEQUENCE [LARGE SCALE GENOMIC DNA]</scope>
    <source>
        <strain evidence="2 3">CBS 110550</strain>
    </source>
</reference>
<dbReference type="AlphaFoldDB" id="A0A4Q4TCW8"/>
<dbReference type="InterPro" id="IPR053013">
    <property type="entry name" value="LAT"/>
</dbReference>
<dbReference type="Gene3D" id="3.40.630.30">
    <property type="match status" value="1"/>
</dbReference>
<sequence>MGSQINDASKAPELELLPDASSEALVLKHPTDEERRRTWTRNHREWGGPLCLERYLKREPYLTTIPLARDGGITHWILSTAISTESDLKQQQQQQQQRPVLASCETIRKRVLVARPGSGAQGGDDGAVVEEATGYGIGSVYTYQEFRGRSYAARMLRELGETLRARPRLEAPANGANGGGKREEDAVCSALWSDIGKVFYAKKGWVPFPSLHVSFLPSSSISLSTSTPSDRAQVRLEPITYANLASFASLDESLLRRRLVRTAARTRRPAFAFAPDHDTLRWHLFRESCIASLVYGGSADPSAWAAETTAKGVAAGRSDGRCRVWAVWARNYVTTPPNKNDDSDEAKAARRKNTLYILRLVVEGYDEDAPLEGHEGGAGDVKGEDKEELTAAFRAVMDAARVEAAAWGLSRVDLWNPTPLVRGLLARCGAEGLPHEWVEREGDSIPSLMWYGAGEEVREVDWVANEKYCWC</sequence>
<dbReference type="PANTHER" id="PTHR34815">
    <property type="entry name" value="LYSINE ACETYLTRANSFERASE"/>
    <property type="match status" value="1"/>
</dbReference>
<dbReference type="Pfam" id="PF22998">
    <property type="entry name" value="GNAT_LYC1-like"/>
    <property type="match status" value="1"/>
</dbReference>
<comment type="caution">
    <text evidence="2">The sequence shown here is derived from an EMBL/GenBank/DDBJ whole genome shotgun (WGS) entry which is preliminary data.</text>
</comment>
<dbReference type="EMBL" id="QJNU01000205">
    <property type="protein sequence ID" value="RYP04576.1"/>
    <property type="molecule type" value="Genomic_DNA"/>
</dbReference>
<dbReference type="STRING" id="155417.A0A4Q4TCW8"/>